<evidence type="ECO:0000313" key="2">
    <source>
        <dbReference type="EMBL" id="AUX09256.1"/>
    </source>
</evidence>
<organism evidence="2 3">
    <name type="scientific">Halalkaliarchaeum desulfuricum</name>
    <dbReference type="NCBI Taxonomy" id="2055893"/>
    <lineage>
        <taxon>Archaea</taxon>
        <taxon>Methanobacteriati</taxon>
        <taxon>Methanobacteriota</taxon>
        <taxon>Stenosarchaea group</taxon>
        <taxon>Halobacteria</taxon>
        <taxon>Halobacteriales</taxon>
        <taxon>Haloferacaceae</taxon>
        <taxon>Halalkaliarchaeum</taxon>
    </lineage>
</organism>
<gene>
    <name evidence="2" type="ORF">AArcSl_1627</name>
</gene>
<evidence type="ECO:0000313" key="3">
    <source>
        <dbReference type="Proteomes" id="UP000263012"/>
    </source>
</evidence>
<dbReference type="AlphaFoldDB" id="A0A343TJI4"/>
<name>A0A343TJI4_9EURY</name>
<feature type="coiled-coil region" evidence="1">
    <location>
        <begin position="31"/>
        <end position="86"/>
    </location>
</feature>
<dbReference type="KEGG" id="hdf:AArcSl_1627"/>
<proteinExistence type="predicted"/>
<keyword evidence="3" id="KW-1185">Reference proteome</keyword>
<dbReference type="GeneID" id="37877979"/>
<protein>
    <submittedName>
        <fullName evidence="2">Uncharacterized protein</fullName>
    </submittedName>
</protein>
<accession>A0A343TJI4</accession>
<keyword evidence="1" id="KW-0175">Coiled coil</keyword>
<evidence type="ECO:0000256" key="1">
    <source>
        <dbReference type="SAM" id="Coils"/>
    </source>
</evidence>
<sequence>MSSQGETDDSEASESMVAQIREVEVSVNNHIDEHIQVRQSLESVLEEIQSEYANEDIDEAIRNAIREAYQDNAQSAVRRYRNLNEDVSPEQYCEDIEGLADQLSSILNEPHARKLVNDMSSWLTERGGEPLDEDERDDLVEAFKEDVSATRGYFEDLREYWSLLCDDVPDEESLLRLVRTQLKDSNRVEDVRSLTIDIRSVGNELVYPIELDTEIPPAEMLESRINEILNDRVSSWASSSDRFSEFENKVTSEWDTIRNTVEAINENAVKLDNMADDIVSEGLGSEDITSLMDRIGRDGIPECESLEALCEFIESLVSGIKLVREMARTNLDRFGHTEDSVPDRIENRVMKTTEYETQARKTREAAIAVDTVSDIEEKKGDFDTAVEEANKLLIRLEDGLKRQVETIEEIAAQFDADDEIDEARSLRDRIPSMTQLSDYITGFRDYEEIRANVLEEAREGLSDDEKKLFDHIIDKGGELTIDAGDVEEFVDGLGWSDNRLGHALTGLNNEGIINVNVSVF</sequence>
<dbReference type="Proteomes" id="UP000263012">
    <property type="component" value="Chromosome"/>
</dbReference>
<dbReference type="RefSeq" id="WP_133412143.1">
    <property type="nucleotide sequence ID" value="NZ_CP025066.1"/>
</dbReference>
<dbReference type="EMBL" id="CP025066">
    <property type="protein sequence ID" value="AUX09256.1"/>
    <property type="molecule type" value="Genomic_DNA"/>
</dbReference>
<reference evidence="3" key="1">
    <citation type="submission" date="2017-11" db="EMBL/GenBank/DDBJ databases">
        <title>Phenotypic and genomic properties of facultatively anaerobic sulfur-reducing natronoarchaea from hypersaline soda lakes.</title>
        <authorList>
            <person name="Sorokin D.Y."/>
            <person name="Kublanov I.V."/>
            <person name="Roman P."/>
            <person name="Sinninghe Damste J.S."/>
            <person name="Golyshin P.N."/>
            <person name="Rojo D."/>
            <person name="Ciordia S."/>
            <person name="Mena M.D.C."/>
            <person name="Ferrer M."/>
            <person name="Messina E."/>
            <person name="Smedile F."/>
            <person name="La Spada G."/>
            <person name="La Cono V."/>
            <person name="Yakimov M.M."/>
        </authorList>
    </citation>
    <scope>NUCLEOTIDE SEQUENCE [LARGE SCALE GENOMIC DNA]</scope>
    <source>
        <strain evidence="3">AArc-Sl</strain>
    </source>
</reference>